<comment type="caution">
    <text evidence="12">The sequence shown here is derived from an EMBL/GenBank/DDBJ whole genome shotgun (WGS) entry which is preliminary data.</text>
</comment>
<dbReference type="AlphaFoldDB" id="A0AA41SJ58"/>
<evidence type="ECO:0000256" key="3">
    <source>
        <dbReference type="ARBA" id="ARBA00022679"/>
    </source>
</evidence>
<dbReference type="InterPro" id="IPR018957">
    <property type="entry name" value="Znf_C3HC4_RING-type"/>
</dbReference>
<dbReference type="InterPro" id="IPR013083">
    <property type="entry name" value="Znf_RING/FYVE/PHD"/>
</dbReference>
<feature type="domain" description="RING-type" evidence="11">
    <location>
        <begin position="3"/>
        <end position="129"/>
    </location>
</feature>
<evidence type="ECO:0000313" key="13">
    <source>
        <dbReference type="Proteomes" id="UP001177140"/>
    </source>
</evidence>
<dbReference type="Gene3D" id="3.30.40.10">
    <property type="entry name" value="Zinc/RING finger domain, C3HC4 (zinc finger)"/>
    <property type="match status" value="1"/>
</dbReference>
<dbReference type="GO" id="GO:0008270">
    <property type="term" value="F:zinc ion binding"/>
    <property type="evidence" value="ECO:0007669"/>
    <property type="project" value="UniProtKB-KW"/>
</dbReference>
<dbReference type="GO" id="GO:0004842">
    <property type="term" value="F:ubiquitin-protein transferase activity"/>
    <property type="evidence" value="ECO:0007669"/>
    <property type="project" value="InterPro"/>
</dbReference>
<name>A0AA41SJ58_PAPNU</name>
<keyword evidence="13" id="KW-1185">Reference proteome</keyword>
<organism evidence="12 13">
    <name type="scientific">Papaver nudicaule</name>
    <name type="common">Iceland poppy</name>
    <dbReference type="NCBI Taxonomy" id="74823"/>
    <lineage>
        <taxon>Eukaryota</taxon>
        <taxon>Viridiplantae</taxon>
        <taxon>Streptophyta</taxon>
        <taxon>Embryophyta</taxon>
        <taxon>Tracheophyta</taxon>
        <taxon>Spermatophyta</taxon>
        <taxon>Magnoliopsida</taxon>
        <taxon>Ranunculales</taxon>
        <taxon>Papaveraceae</taxon>
        <taxon>Papaveroideae</taxon>
        <taxon>Papaver</taxon>
    </lineage>
</organism>
<dbReference type="InterPro" id="IPR031127">
    <property type="entry name" value="E3_UB_ligase_RBR"/>
</dbReference>
<accession>A0AA41SJ58</accession>
<dbReference type="InterPro" id="IPR044066">
    <property type="entry name" value="TRIAD_supradom"/>
</dbReference>
<evidence type="ECO:0008006" key="14">
    <source>
        <dbReference type="Google" id="ProtNLM"/>
    </source>
</evidence>
<feature type="non-terminal residue" evidence="12">
    <location>
        <position position="129"/>
    </location>
</feature>
<evidence type="ECO:0000259" key="11">
    <source>
        <dbReference type="PROSITE" id="PS51873"/>
    </source>
</evidence>
<evidence type="ECO:0000256" key="6">
    <source>
        <dbReference type="ARBA" id="ARBA00022771"/>
    </source>
</evidence>
<dbReference type="PROSITE" id="PS50089">
    <property type="entry name" value="ZF_RING_2"/>
    <property type="match status" value="1"/>
</dbReference>
<dbReference type="Pfam" id="PF00097">
    <property type="entry name" value="zf-C3HC4"/>
    <property type="match status" value="1"/>
</dbReference>
<dbReference type="EMBL" id="JAJJMA010174598">
    <property type="protein sequence ID" value="MCL7037034.1"/>
    <property type="molecule type" value="Genomic_DNA"/>
</dbReference>
<keyword evidence="6 9" id="KW-0863">Zinc-finger</keyword>
<evidence type="ECO:0000256" key="4">
    <source>
        <dbReference type="ARBA" id="ARBA00022723"/>
    </source>
</evidence>
<dbReference type="PANTHER" id="PTHR11685">
    <property type="entry name" value="RBR FAMILY RING FINGER AND IBR DOMAIN-CONTAINING"/>
    <property type="match status" value="1"/>
</dbReference>
<evidence type="ECO:0000256" key="7">
    <source>
        <dbReference type="ARBA" id="ARBA00022786"/>
    </source>
</evidence>
<evidence type="ECO:0000256" key="5">
    <source>
        <dbReference type="ARBA" id="ARBA00022737"/>
    </source>
</evidence>
<evidence type="ECO:0000256" key="1">
    <source>
        <dbReference type="ARBA" id="ARBA00003976"/>
    </source>
</evidence>
<keyword evidence="7" id="KW-0833">Ubl conjugation pathway</keyword>
<keyword evidence="3" id="KW-0808">Transferase</keyword>
<comment type="similarity">
    <text evidence="2">Belongs to the RBR family. Ariadne subfamily.</text>
</comment>
<dbReference type="GO" id="GO:0016567">
    <property type="term" value="P:protein ubiquitination"/>
    <property type="evidence" value="ECO:0007669"/>
    <property type="project" value="InterPro"/>
</dbReference>
<evidence type="ECO:0000256" key="9">
    <source>
        <dbReference type="PROSITE-ProRule" id="PRU00175"/>
    </source>
</evidence>
<sequence>MAEGSVCEICMEAKPGNEMRNTSNNCSHTYCSKCITEHISAKLQENFTMITCPELNCKQVFERHMCRDIIPLQVFDRWETALKESLVLPSDKVEHDMLLIQLAEKNKWRQCPGCKYYVERLTGCLHITC</sequence>
<dbReference type="InterPro" id="IPR017907">
    <property type="entry name" value="Znf_RING_CS"/>
</dbReference>
<comment type="function">
    <text evidence="1">Might act as an E3 ubiquitin-protein ligase, or as part of E3 complex, which accepts ubiquitin from specific E2 ubiquitin-conjugating enzymes and then transfers it to substrates.</text>
</comment>
<evidence type="ECO:0000256" key="2">
    <source>
        <dbReference type="ARBA" id="ARBA00005884"/>
    </source>
</evidence>
<dbReference type="PROSITE" id="PS00518">
    <property type="entry name" value="ZF_RING_1"/>
    <property type="match status" value="1"/>
</dbReference>
<dbReference type="PROSITE" id="PS51873">
    <property type="entry name" value="TRIAD"/>
    <property type="match status" value="1"/>
</dbReference>
<keyword evidence="5" id="KW-0677">Repeat</keyword>
<protein>
    <recommendedName>
        <fullName evidence="14">RING-type domain-containing protein</fullName>
    </recommendedName>
</protein>
<feature type="domain" description="RING-type" evidence="10">
    <location>
        <begin position="7"/>
        <end position="53"/>
    </location>
</feature>
<keyword evidence="8" id="KW-0862">Zinc</keyword>
<dbReference type="FunFam" id="3.30.40.10:FF:000230">
    <property type="entry name" value="RBR-type E3 ubiquitin transferase"/>
    <property type="match status" value="1"/>
</dbReference>
<reference evidence="12" key="1">
    <citation type="submission" date="2022-03" db="EMBL/GenBank/DDBJ databases">
        <title>A functionally conserved STORR gene fusion in Papaver species that diverged 16.8 million years ago.</title>
        <authorList>
            <person name="Catania T."/>
        </authorList>
    </citation>
    <scope>NUCLEOTIDE SEQUENCE</scope>
    <source>
        <strain evidence="12">S-191538</strain>
    </source>
</reference>
<evidence type="ECO:0000259" key="10">
    <source>
        <dbReference type="PROSITE" id="PS50089"/>
    </source>
</evidence>
<dbReference type="Proteomes" id="UP001177140">
    <property type="component" value="Unassembled WGS sequence"/>
</dbReference>
<keyword evidence="4" id="KW-0479">Metal-binding</keyword>
<evidence type="ECO:0000256" key="8">
    <source>
        <dbReference type="ARBA" id="ARBA00022833"/>
    </source>
</evidence>
<dbReference type="SUPFAM" id="SSF57850">
    <property type="entry name" value="RING/U-box"/>
    <property type="match status" value="2"/>
</dbReference>
<evidence type="ECO:0000313" key="12">
    <source>
        <dbReference type="EMBL" id="MCL7037034.1"/>
    </source>
</evidence>
<gene>
    <name evidence="12" type="ORF">MKW94_017400</name>
</gene>
<dbReference type="InterPro" id="IPR001841">
    <property type="entry name" value="Znf_RING"/>
</dbReference>
<proteinExistence type="inferred from homology"/>